<dbReference type="EMBL" id="MHOO01000011">
    <property type="protein sequence ID" value="OGZ63898.1"/>
    <property type="molecule type" value="Genomic_DNA"/>
</dbReference>
<comment type="caution">
    <text evidence="2">The sequence shown here is derived from an EMBL/GenBank/DDBJ whole genome shotgun (WGS) entry which is preliminary data.</text>
</comment>
<keyword evidence="1" id="KW-0812">Transmembrane</keyword>
<proteinExistence type="predicted"/>
<evidence type="ECO:0008006" key="4">
    <source>
        <dbReference type="Google" id="ProtNLM"/>
    </source>
</evidence>
<accession>A0A1G2HPU7</accession>
<gene>
    <name evidence="2" type="ORF">A2730_01260</name>
</gene>
<protein>
    <recommendedName>
        <fullName evidence="4">Prepilin-type N-terminal cleavage/methylation domain-containing protein</fullName>
    </recommendedName>
</protein>
<evidence type="ECO:0000313" key="3">
    <source>
        <dbReference type="Proteomes" id="UP000176855"/>
    </source>
</evidence>
<feature type="transmembrane region" description="Helical" evidence="1">
    <location>
        <begin position="20"/>
        <end position="40"/>
    </location>
</feature>
<reference evidence="2 3" key="1">
    <citation type="journal article" date="2016" name="Nat. Commun.">
        <title>Thousands of microbial genomes shed light on interconnected biogeochemical processes in an aquifer system.</title>
        <authorList>
            <person name="Anantharaman K."/>
            <person name="Brown C.T."/>
            <person name="Hug L.A."/>
            <person name="Sharon I."/>
            <person name="Castelle C.J."/>
            <person name="Probst A.J."/>
            <person name="Thomas B.C."/>
            <person name="Singh A."/>
            <person name="Wilkins M.J."/>
            <person name="Karaoz U."/>
            <person name="Brodie E.L."/>
            <person name="Williams K.H."/>
            <person name="Hubbard S.S."/>
            <person name="Banfield J.F."/>
        </authorList>
    </citation>
    <scope>NUCLEOTIDE SEQUENCE [LARGE SCALE GENOMIC DNA]</scope>
</reference>
<organism evidence="2 3">
    <name type="scientific">Candidatus Staskawiczbacteria bacterium RIFCSPHIGHO2_01_FULL_39_25</name>
    <dbReference type="NCBI Taxonomy" id="1802202"/>
    <lineage>
        <taxon>Bacteria</taxon>
        <taxon>Candidatus Staskawicziibacteriota</taxon>
    </lineage>
</organism>
<evidence type="ECO:0000313" key="2">
    <source>
        <dbReference type="EMBL" id="OGZ63898.1"/>
    </source>
</evidence>
<sequence length="178" mass="19748">MELNPKKSIIFEAGFTALEILVSVGVFSIILLTIISFLFWMNYSNTKTQADREALENARRVLDIINYEIRESKGIYSSTSTSNQLSLETSKYLPTDEKTTFIDFFLCGSSLCMKKESQNPFALISDSVEVTSLSFSQIANGTTQSIKTNITVSHKNPNNQAQSAASVNLTSTVSLRSY</sequence>
<dbReference type="AlphaFoldDB" id="A0A1G2HPU7"/>
<keyword evidence="1" id="KW-0472">Membrane</keyword>
<evidence type="ECO:0000256" key="1">
    <source>
        <dbReference type="SAM" id="Phobius"/>
    </source>
</evidence>
<name>A0A1G2HPU7_9BACT</name>
<dbReference type="Proteomes" id="UP000176855">
    <property type="component" value="Unassembled WGS sequence"/>
</dbReference>
<dbReference type="STRING" id="1802202.A2730_01260"/>
<keyword evidence="1" id="KW-1133">Transmembrane helix</keyword>